<organism evidence="2 3">
    <name type="scientific">Streptomyces palmae</name>
    <dbReference type="NCBI Taxonomy" id="1701085"/>
    <lineage>
        <taxon>Bacteria</taxon>
        <taxon>Bacillati</taxon>
        <taxon>Actinomycetota</taxon>
        <taxon>Actinomycetes</taxon>
        <taxon>Kitasatosporales</taxon>
        <taxon>Streptomycetaceae</taxon>
        <taxon>Streptomyces</taxon>
    </lineage>
</organism>
<gene>
    <name evidence="2" type="ORF">E4099_01510</name>
</gene>
<reference evidence="2 3" key="1">
    <citation type="submission" date="2019-03" db="EMBL/GenBank/DDBJ databases">
        <authorList>
            <person name="Gonzalez-Pimentel J.L."/>
        </authorList>
    </citation>
    <scope>NUCLEOTIDE SEQUENCE [LARGE SCALE GENOMIC DNA]</scope>
    <source>
        <strain evidence="2 3">JCM 31289</strain>
    </source>
</reference>
<comment type="caution">
    <text evidence="2">The sequence shown here is derived from an EMBL/GenBank/DDBJ whole genome shotgun (WGS) entry which is preliminary data.</text>
</comment>
<dbReference type="EMBL" id="SRID01000005">
    <property type="protein sequence ID" value="TGB18818.1"/>
    <property type="molecule type" value="Genomic_DNA"/>
</dbReference>
<keyword evidence="3" id="KW-1185">Reference proteome</keyword>
<evidence type="ECO:0000313" key="3">
    <source>
        <dbReference type="Proteomes" id="UP000297948"/>
    </source>
</evidence>
<dbReference type="AlphaFoldDB" id="A0A4Z0HGV2"/>
<accession>A0A4Z0HGV2</accession>
<evidence type="ECO:0000256" key="1">
    <source>
        <dbReference type="SAM" id="MobiDB-lite"/>
    </source>
</evidence>
<protein>
    <submittedName>
        <fullName evidence="2">Uncharacterized protein</fullName>
    </submittedName>
</protein>
<proteinExistence type="predicted"/>
<dbReference type="OrthoDB" id="4338771at2"/>
<name>A0A4Z0HGV2_9ACTN</name>
<sequence length="77" mass="7625">MVPLPVSRKRGFVVPPALLGFVLLLVVASLSCAVGRMAGPVAPGAHGKAPRSPRDGGPGMSDTHGMGTVGAGARVNP</sequence>
<evidence type="ECO:0000313" key="2">
    <source>
        <dbReference type="EMBL" id="TGB18818.1"/>
    </source>
</evidence>
<feature type="region of interest" description="Disordered" evidence="1">
    <location>
        <begin position="41"/>
        <end position="77"/>
    </location>
</feature>
<dbReference type="Proteomes" id="UP000297948">
    <property type="component" value="Unassembled WGS sequence"/>
</dbReference>